<feature type="transmembrane region" description="Helical" evidence="1">
    <location>
        <begin position="218"/>
        <end position="237"/>
    </location>
</feature>
<evidence type="ECO:0000313" key="4">
    <source>
        <dbReference type="Proteomes" id="UP001501523"/>
    </source>
</evidence>
<keyword evidence="1" id="KW-0472">Membrane</keyword>
<dbReference type="PANTHER" id="PTHR23028:SF53">
    <property type="entry name" value="ACYL_TRANSF_3 DOMAIN-CONTAINING PROTEIN"/>
    <property type="match status" value="1"/>
</dbReference>
<evidence type="ECO:0000313" key="3">
    <source>
        <dbReference type="EMBL" id="GAA0717883.1"/>
    </source>
</evidence>
<dbReference type="GO" id="GO:0016746">
    <property type="term" value="F:acyltransferase activity"/>
    <property type="evidence" value="ECO:0007669"/>
    <property type="project" value="UniProtKB-KW"/>
</dbReference>
<evidence type="ECO:0000259" key="2">
    <source>
        <dbReference type="Pfam" id="PF01757"/>
    </source>
</evidence>
<feature type="transmembrane region" description="Helical" evidence="1">
    <location>
        <begin position="159"/>
        <end position="179"/>
    </location>
</feature>
<dbReference type="RefSeq" id="WP_343791655.1">
    <property type="nucleotide sequence ID" value="NZ_BAAAEU010000015.1"/>
</dbReference>
<evidence type="ECO:0000256" key="1">
    <source>
        <dbReference type="SAM" id="Phobius"/>
    </source>
</evidence>
<organism evidence="3 4">
    <name type="scientific">Dokdonella soli</name>
    <dbReference type="NCBI Taxonomy" id="529810"/>
    <lineage>
        <taxon>Bacteria</taxon>
        <taxon>Pseudomonadati</taxon>
        <taxon>Pseudomonadota</taxon>
        <taxon>Gammaproteobacteria</taxon>
        <taxon>Lysobacterales</taxon>
        <taxon>Rhodanobacteraceae</taxon>
        <taxon>Dokdonella</taxon>
    </lineage>
</organism>
<keyword evidence="1" id="KW-1133">Transmembrane helix</keyword>
<feature type="transmembrane region" description="Helical" evidence="1">
    <location>
        <begin position="46"/>
        <end position="65"/>
    </location>
</feature>
<accession>A0ABP3TXT5</accession>
<feature type="domain" description="Acyltransferase 3" evidence="2">
    <location>
        <begin position="7"/>
        <end position="301"/>
    </location>
</feature>
<sequence>MASDRIPSLDGLRAGSIALVLLGHLQGARGFPPVELWRSLGDLANLGVNIFFIISGFLITSLLMSERQRTGGVSLKAFYVRRVLRIFPAFYAFILIIVIADLIGWVRISMTDLVTALTYVVNYNAGRSWNIGHLWSLSVEEQFYLLWPLLFIRLGGRRAVIAAFIAFAAAPVIRAGMHLALASGPYRDLEIFPAVADGIAIGCAIALLRPWLLTQPAYVRLTGSRWLLLLLPLIVMVNRERGYTLVDLLVWPWMLLLMAVLVEASTRRTATWTGRLLNLRPVVFIGTLSYSLYLWQQPFLNRHADAPVTAFPLNLALAFAAALLSYFIIERPFLRLRRHALRASAVPRAEA</sequence>
<keyword evidence="3" id="KW-0808">Transferase</keyword>
<feature type="transmembrane region" description="Helical" evidence="1">
    <location>
        <begin position="243"/>
        <end position="264"/>
    </location>
</feature>
<dbReference type="PANTHER" id="PTHR23028">
    <property type="entry name" value="ACETYLTRANSFERASE"/>
    <property type="match status" value="1"/>
</dbReference>
<reference evidence="4" key="1">
    <citation type="journal article" date="2019" name="Int. J. Syst. Evol. Microbiol.">
        <title>The Global Catalogue of Microorganisms (GCM) 10K type strain sequencing project: providing services to taxonomists for standard genome sequencing and annotation.</title>
        <authorList>
            <consortium name="The Broad Institute Genomics Platform"/>
            <consortium name="The Broad Institute Genome Sequencing Center for Infectious Disease"/>
            <person name="Wu L."/>
            <person name="Ma J."/>
        </authorList>
    </citation>
    <scope>NUCLEOTIDE SEQUENCE [LARGE SCALE GENOMIC DNA]</scope>
    <source>
        <strain evidence="4">JCM 15421</strain>
    </source>
</reference>
<feature type="transmembrane region" description="Helical" evidence="1">
    <location>
        <begin position="191"/>
        <end position="211"/>
    </location>
</feature>
<dbReference type="EMBL" id="BAAAEU010000015">
    <property type="protein sequence ID" value="GAA0717883.1"/>
    <property type="molecule type" value="Genomic_DNA"/>
</dbReference>
<dbReference type="Proteomes" id="UP001501523">
    <property type="component" value="Unassembled WGS sequence"/>
</dbReference>
<dbReference type="InterPro" id="IPR002656">
    <property type="entry name" value="Acyl_transf_3_dom"/>
</dbReference>
<feature type="transmembrane region" description="Helical" evidence="1">
    <location>
        <begin position="276"/>
        <end position="296"/>
    </location>
</feature>
<gene>
    <name evidence="3" type="ORF">GCM10009105_25280</name>
</gene>
<keyword evidence="3" id="KW-0012">Acyltransferase</keyword>
<feature type="transmembrane region" description="Helical" evidence="1">
    <location>
        <begin position="86"/>
        <end position="108"/>
    </location>
</feature>
<dbReference type="Pfam" id="PF01757">
    <property type="entry name" value="Acyl_transf_3"/>
    <property type="match status" value="1"/>
</dbReference>
<feature type="transmembrane region" description="Helical" evidence="1">
    <location>
        <begin position="128"/>
        <end position="147"/>
    </location>
</feature>
<protein>
    <submittedName>
        <fullName evidence="3">Acyltransferase</fullName>
    </submittedName>
</protein>
<keyword evidence="1" id="KW-0812">Transmembrane</keyword>
<name>A0ABP3TXT5_9GAMM</name>
<dbReference type="InterPro" id="IPR050879">
    <property type="entry name" value="Acyltransferase_3"/>
</dbReference>
<proteinExistence type="predicted"/>
<keyword evidence="4" id="KW-1185">Reference proteome</keyword>
<feature type="transmembrane region" description="Helical" evidence="1">
    <location>
        <begin position="308"/>
        <end position="329"/>
    </location>
</feature>
<comment type="caution">
    <text evidence="3">The sequence shown here is derived from an EMBL/GenBank/DDBJ whole genome shotgun (WGS) entry which is preliminary data.</text>
</comment>